<protein>
    <submittedName>
        <fullName evidence="2">G-D-S-L family lipolytic protein</fullName>
    </submittedName>
</protein>
<dbReference type="AlphaFoldDB" id="A0A0D7CKN4"/>
<dbReference type="SUPFAM" id="SSF52266">
    <property type="entry name" value="SGNH hydrolase"/>
    <property type="match status" value="1"/>
</dbReference>
<gene>
    <name evidence="2" type="ORF">SNA_22495</name>
</gene>
<evidence type="ECO:0000313" key="2">
    <source>
        <dbReference type="EMBL" id="KIZ16012.1"/>
    </source>
</evidence>
<feature type="domain" description="SGNH hydrolase-type esterase" evidence="1">
    <location>
        <begin position="9"/>
        <end position="182"/>
    </location>
</feature>
<proteinExistence type="predicted"/>
<dbReference type="Pfam" id="PF13472">
    <property type="entry name" value="Lipase_GDSL_2"/>
    <property type="match status" value="1"/>
</dbReference>
<dbReference type="Proteomes" id="UP000032458">
    <property type="component" value="Unassembled WGS sequence"/>
</dbReference>
<evidence type="ECO:0000313" key="3">
    <source>
        <dbReference type="Proteomes" id="UP000032458"/>
    </source>
</evidence>
<dbReference type="InterPro" id="IPR013830">
    <property type="entry name" value="SGNH_hydro"/>
</dbReference>
<organism evidence="2 3">
    <name type="scientific">Streptomyces natalensis ATCC 27448</name>
    <dbReference type="NCBI Taxonomy" id="1240678"/>
    <lineage>
        <taxon>Bacteria</taxon>
        <taxon>Bacillati</taxon>
        <taxon>Actinomycetota</taxon>
        <taxon>Actinomycetes</taxon>
        <taxon>Kitasatosporales</taxon>
        <taxon>Streptomycetaceae</taxon>
        <taxon>Streptomyces</taxon>
    </lineage>
</organism>
<reference evidence="2 3" key="1">
    <citation type="submission" date="2014-09" db="EMBL/GenBank/DDBJ databases">
        <title>Draft genome sequence of Streptomyces natalensis ATCC 27448, producer of the antifungal pimaricin.</title>
        <authorList>
            <person name="Mendes M.V."/>
            <person name="Beites T."/>
            <person name="Pires S."/>
            <person name="Santos C.L."/>
            <person name="Moradas-Ferreira P."/>
        </authorList>
    </citation>
    <scope>NUCLEOTIDE SEQUENCE [LARGE SCALE GENOMIC DNA]</scope>
    <source>
        <strain evidence="2 3">ATCC 27448</strain>
    </source>
</reference>
<dbReference type="RefSeq" id="WP_030065357.1">
    <property type="nucleotide sequence ID" value="NZ_JRKI01000029.1"/>
</dbReference>
<accession>A0A0D7CKN4</accession>
<comment type="caution">
    <text evidence="2">The sequence shown here is derived from an EMBL/GenBank/DDBJ whole genome shotgun (WGS) entry which is preliminary data.</text>
</comment>
<sequence>MIRDIRICFLGDSFVQGVGDPEHRGWVGRALEATGGDITAFNLGIRRNTSEDIRRRCWQEVLPRLVGADNRLVVSFGSNDTLEENGAVRVELGRSLENLTSILDECGRQAVAPLVVGPPPVIDAGDAHLRRTVKLADEMTALCRTRHVPFIATTLELANDPTWRREALAGDGAHPGSGGYRRLTDIVLAGQWRDWITPTRH</sequence>
<dbReference type="InterPro" id="IPR036514">
    <property type="entry name" value="SGNH_hydro_sf"/>
</dbReference>
<dbReference type="Gene3D" id="3.40.50.1110">
    <property type="entry name" value="SGNH hydrolase"/>
    <property type="match status" value="1"/>
</dbReference>
<keyword evidence="3" id="KW-1185">Reference proteome</keyword>
<evidence type="ECO:0000259" key="1">
    <source>
        <dbReference type="Pfam" id="PF13472"/>
    </source>
</evidence>
<name>A0A0D7CKN4_9ACTN</name>
<dbReference type="EMBL" id="JRKI01000029">
    <property type="protein sequence ID" value="KIZ16012.1"/>
    <property type="molecule type" value="Genomic_DNA"/>
</dbReference>
<dbReference type="PATRIC" id="fig|1240678.4.peg.4796"/>